<organism evidence="2 3">
    <name type="scientific">Lysobacter arenosi</name>
    <dbReference type="NCBI Taxonomy" id="2795387"/>
    <lineage>
        <taxon>Bacteria</taxon>
        <taxon>Pseudomonadati</taxon>
        <taxon>Pseudomonadota</taxon>
        <taxon>Gammaproteobacteria</taxon>
        <taxon>Lysobacterales</taxon>
        <taxon>Lysobacteraceae</taxon>
        <taxon>Lysobacter</taxon>
    </lineage>
</organism>
<dbReference type="Proteomes" id="UP000663400">
    <property type="component" value="Chromosome"/>
</dbReference>
<feature type="region of interest" description="Disordered" evidence="1">
    <location>
        <begin position="1"/>
        <end position="20"/>
    </location>
</feature>
<gene>
    <name evidence="2" type="ORF">HIV01_014135</name>
</gene>
<sequence length="87" mass="9618">MQLFKNESLRDTGPIGHELTFGNPLFGQRYARHPGQPRAFALSSAGLHGDDIDESAFARSIHAPESEAPEIEAEPPLVYPPLHLMRL</sequence>
<evidence type="ECO:0000313" key="3">
    <source>
        <dbReference type="Proteomes" id="UP000663400"/>
    </source>
</evidence>
<dbReference type="RefSeq" id="WP_200608107.1">
    <property type="nucleotide sequence ID" value="NZ_CP071517.1"/>
</dbReference>
<evidence type="ECO:0000313" key="2">
    <source>
        <dbReference type="EMBL" id="QSX74317.1"/>
    </source>
</evidence>
<dbReference type="EMBL" id="CP071517">
    <property type="protein sequence ID" value="QSX74317.1"/>
    <property type="molecule type" value="Genomic_DNA"/>
</dbReference>
<protein>
    <submittedName>
        <fullName evidence="2">Uncharacterized protein</fullName>
    </submittedName>
</protein>
<proteinExistence type="predicted"/>
<name>A0ABX7R878_9GAMM</name>
<reference evidence="2 3" key="1">
    <citation type="submission" date="2021-02" db="EMBL/GenBank/DDBJ databases">
        <title>Lysobacter arenosi sp. nov., isolated from soil of gangwondo yeongwol, south Korea.</title>
        <authorList>
            <person name="Kim K.R."/>
            <person name="Kim K.H."/>
            <person name="Jeon C.O."/>
        </authorList>
    </citation>
    <scope>NUCLEOTIDE SEQUENCE [LARGE SCALE GENOMIC DNA]</scope>
    <source>
        <strain evidence="2 3">R7</strain>
    </source>
</reference>
<evidence type="ECO:0000256" key="1">
    <source>
        <dbReference type="SAM" id="MobiDB-lite"/>
    </source>
</evidence>
<accession>A0ABX7R878</accession>
<keyword evidence="3" id="KW-1185">Reference proteome</keyword>